<name>A0A1I0MB30_9FIRM</name>
<keyword evidence="8" id="KW-1185">Reference proteome</keyword>
<dbReference type="InterPro" id="IPR007627">
    <property type="entry name" value="RNA_pol_sigma70_r2"/>
</dbReference>
<evidence type="ECO:0000313" key="8">
    <source>
        <dbReference type="Proteomes" id="UP000199701"/>
    </source>
</evidence>
<gene>
    <name evidence="7" type="ORF">SAMN05421659_101376</name>
</gene>
<feature type="domain" description="RNA polymerase sigma-70 region 2" evidence="5">
    <location>
        <begin position="15"/>
        <end position="78"/>
    </location>
</feature>
<protein>
    <submittedName>
        <fullName evidence="7">RNA polymerase sigma-70 factor, ECF subfamily</fullName>
    </submittedName>
</protein>
<dbReference type="InterPro" id="IPR036388">
    <property type="entry name" value="WH-like_DNA-bd_sf"/>
</dbReference>
<dbReference type="SUPFAM" id="SSF88946">
    <property type="entry name" value="Sigma2 domain of RNA polymerase sigma factors"/>
    <property type="match status" value="1"/>
</dbReference>
<feature type="domain" description="RNA polymerase sigma factor 70 region 4 type 2" evidence="6">
    <location>
        <begin position="108"/>
        <end position="154"/>
    </location>
</feature>
<dbReference type="GO" id="GO:0006352">
    <property type="term" value="P:DNA-templated transcription initiation"/>
    <property type="evidence" value="ECO:0007669"/>
    <property type="project" value="InterPro"/>
</dbReference>
<sequence length="170" mass="20248">MKADYAGMSFEQVLKKYADTVTRVCIVHCGNQTDAQDCFQNVFLKLYQSDIDFESEAHIRAWLIRVAVNDCTDWYRQFWKRRIILTDEFPDNNTEMTQEQDDSVIPYLMKLPFKYRRILYCHYYEDKKISEMATELKLSENTVKTQLVRGRELLKRNIKKAQTVHIVTSL</sequence>
<comment type="similarity">
    <text evidence="1">Belongs to the sigma-70 factor family. ECF subfamily.</text>
</comment>
<dbReference type="GO" id="GO:0003677">
    <property type="term" value="F:DNA binding"/>
    <property type="evidence" value="ECO:0007669"/>
    <property type="project" value="InterPro"/>
</dbReference>
<evidence type="ECO:0000259" key="5">
    <source>
        <dbReference type="Pfam" id="PF04542"/>
    </source>
</evidence>
<dbReference type="InterPro" id="IPR039425">
    <property type="entry name" value="RNA_pol_sigma-70-like"/>
</dbReference>
<dbReference type="OrthoDB" id="9795666at2"/>
<accession>A0A1I0MB30</accession>
<dbReference type="SUPFAM" id="SSF88659">
    <property type="entry name" value="Sigma3 and sigma4 domains of RNA polymerase sigma factors"/>
    <property type="match status" value="1"/>
</dbReference>
<dbReference type="InterPro" id="IPR013325">
    <property type="entry name" value="RNA_pol_sigma_r2"/>
</dbReference>
<evidence type="ECO:0000313" key="7">
    <source>
        <dbReference type="EMBL" id="SEV85667.1"/>
    </source>
</evidence>
<dbReference type="InterPro" id="IPR013324">
    <property type="entry name" value="RNA_pol_sigma_r3/r4-like"/>
</dbReference>
<keyword evidence="3" id="KW-0731">Sigma factor</keyword>
<dbReference type="InterPro" id="IPR013249">
    <property type="entry name" value="RNA_pol_sigma70_r4_t2"/>
</dbReference>
<organism evidence="7 8">
    <name type="scientific">[Clostridium] fimetarium</name>
    <dbReference type="NCBI Taxonomy" id="99656"/>
    <lineage>
        <taxon>Bacteria</taxon>
        <taxon>Bacillati</taxon>
        <taxon>Bacillota</taxon>
        <taxon>Clostridia</taxon>
        <taxon>Lachnospirales</taxon>
        <taxon>Lachnospiraceae</taxon>
    </lineage>
</organism>
<dbReference type="PANTHER" id="PTHR43133">
    <property type="entry name" value="RNA POLYMERASE ECF-TYPE SIGMA FACTO"/>
    <property type="match status" value="1"/>
</dbReference>
<dbReference type="PANTHER" id="PTHR43133:SF60">
    <property type="entry name" value="RNA POLYMERASE SIGMA FACTOR SIGV"/>
    <property type="match status" value="1"/>
</dbReference>
<dbReference type="Pfam" id="PF04542">
    <property type="entry name" value="Sigma70_r2"/>
    <property type="match status" value="1"/>
</dbReference>
<dbReference type="NCBIfam" id="TIGR02937">
    <property type="entry name" value="sigma70-ECF"/>
    <property type="match status" value="1"/>
</dbReference>
<dbReference type="Pfam" id="PF08281">
    <property type="entry name" value="Sigma70_r4_2"/>
    <property type="match status" value="1"/>
</dbReference>
<dbReference type="STRING" id="99656.SAMN05421659_101376"/>
<proteinExistence type="inferred from homology"/>
<evidence type="ECO:0000256" key="3">
    <source>
        <dbReference type="ARBA" id="ARBA00023082"/>
    </source>
</evidence>
<dbReference type="GO" id="GO:0016987">
    <property type="term" value="F:sigma factor activity"/>
    <property type="evidence" value="ECO:0007669"/>
    <property type="project" value="UniProtKB-KW"/>
</dbReference>
<dbReference type="RefSeq" id="WP_092449981.1">
    <property type="nucleotide sequence ID" value="NZ_FOJI01000001.1"/>
</dbReference>
<keyword evidence="4" id="KW-0804">Transcription</keyword>
<keyword evidence="2" id="KW-0805">Transcription regulation</keyword>
<dbReference type="Gene3D" id="1.10.10.10">
    <property type="entry name" value="Winged helix-like DNA-binding domain superfamily/Winged helix DNA-binding domain"/>
    <property type="match status" value="1"/>
</dbReference>
<evidence type="ECO:0000256" key="1">
    <source>
        <dbReference type="ARBA" id="ARBA00010641"/>
    </source>
</evidence>
<dbReference type="EMBL" id="FOJI01000001">
    <property type="protein sequence ID" value="SEV85667.1"/>
    <property type="molecule type" value="Genomic_DNA"/>
</dbReference>
<evidence type="ECO:0000256" key="2">
    <source>
        <dbReference type="ARBA" id="ARBA00023015"/>
    </source>
</evidence>
<reference evidence="7 8" key="1">
    <citation type="submission" date="2016-10" db="EMBL/GenBank/DDBJ databases">
        <authorList>
            <person name="de Groot N.N."/>
        </authorList>
    </citation>
    <scope>NUCLEOTIDE SEQUENCE [LARGE SCALE GENOMIC DNA]</scope>
    <source>
        <strain evidence="7 8">DSM 9179</strain>
    </source>
</reference>
<dbReference type="InterPro" id="IPR014284">
    <property type="entry name" value="RNA_pol_sigma-70_dom"/>
</dbReference>
<evidence type="ECO:0000259" key="6">
    <source>
        <dbReference type="Pfam" id="PF08281"/>
    </source>
</evidence>
<dbReference type="Proteomes" id="UP000199701">
    <property type="component" value="Unassembled WGS sequence"/>
</dbReference>
<evidence type="ECO:0000256" key="4">
    <source>
        <dbReference type="ARBA" id="ARBA00023163"/>
    </source>
</evidence>
<dbReference type="AlphaFoldDB" id="A0A1I0MB30"/>
<dbReference type="Gene3D" id="1.10.1740.10">
    <property type="match status" value="1"/>
</dbReference>